<gene>
    <name evidence="2" type="ORF">EH165_07740</name>
</gene>
<keyword evidence="1" id="KW-0812">Transmembrane</keyword>
<keyword evidence="3" id="KW-1185">Reference proteome</keyword>
<keyword evidence="1" id="KW-1133">Transmembrane helix</keyword>
<feature type="transmembrane region" description="Helical" evidence="1">
    <location>
        <begin position="28"/>
        <end position="51"/>
    </location>
</feature>
<evidence type="ECO:0000313" key="3">
    <source>
        <dbReference type="Proteomes" id="UP000268084"/>
    </source>
</evidence>
<evidence type="ECO:0000313" key="2">
    <source>
        <dbReference type="EMBL" id="AZI58051.1"/>
    </source>
</evidence>
<dbReference type="AlphaFoldDB" id="A0A3G8ZWI3"/>
<feature type="transmembrane region" description="Helical" evidence="1">
    <location>
        <begin position="96"/>
        <end position="113"/>
    </location>
</feature>
<dbReference type="RefSeq" id="WP_124798961.1">
    <property type="nucleotide sequence ID" value="NZ_CP034170.1"/>
</dbReference>
<reference evidence="2 3" key="2">
    <citation type="submission" date="2018-12" db="EMBL/GenBank/DDBJ databases">
        <title>Nakamurella antarcticus sp. nov., isolated from Antarctica South Shetland Islands soil.</title>
        <authorList>
            <person name="Peng F."/>
        </authorList>
    </citation>
    <scope>NUCLEOTIDE SEQUENCE [LARGE SCALE GENOMIC DNA]</scope>
    <source>
        <strain evidence="2 3">S14-144</strain>
    </source>
</reference>
<dbReference type="EMBL" id="CP034170">
    <property type="protein sequence ID" value="AZI58051.1"/>
    <property type="molecule type" value="Genomic_DNA"/>
</dbReference>
<dbReference type="Proteomes" id="UP000268084">
    <property type="component" value="Chromosome"/>
</dbReference>
<reference evidence="2 3" key="1">
    <citation type="submission" date="2018-11" db="EMBL/GenBank/DDBJ databases">
        <authorList>
            <person name="Da X."/>
        </authorList>
    </citation>
    <scope>NUCLEOTIDE SEQUENCE [LARGE SCALE GENOMIC DNA]</scope>
    <source>
        <strain evidence="2 3">S14-144</strain>
    </source>
</reference>
<sequence>MGLFDAPHGQDQANFWGESPTEVRPRSVIVAVVLVWLWLFIGVSVNVLALFGEDYGYIDPASEKQTLSSAIFALSVVGMGLLFYGSLQALARKSQTLVTVMPIVLLLFSWIQLGLTDSANRGIGGSVLVSVIIVSCVNTGRAKLWFATNDTHLRALRRQ</sequence>
<evidence type="ECO:0000256" key="1">
    <source>
        <dbReference type="SAM" id="Phobius"/>
    </source>
</evidence>
<protein>
    <submittedName>
        <fullName evidence="2">Uncharacterized protein</fullName>
    </submittedName>
</protein>
<accession>A0A3G8ZWI3</accession>
<keyword evidence="1" id="KW-0472">Membrane</keyword>
<feature type="transmembrane region" description="Helical" evidence="1">
    <location>
        <begin position="66"/>
        <end position="84"/>
    </location>
</feature>
<name>A0A3G8ZWI3_9ACTN</name>
<organism evidence="2 3">
    <name type="scientific">Nakamurella antarctica</name>
    <dbReference type="NCBI Taxonomy" id="1902245"/>
    <lineage>
        <taxon>Bacteria</taxon>
        <taxon>Bacillati</taxon>
        <taxon>Actinomycetota</taxon>
        <taxon>Actinomycetes</taxon>
        <taxon>Nakamurellales</taxon>
        <taxon>Nakamurellaceae</taxon>
        <taxon>Nakamurella</taxon>
    </lineage>
</organism>
<proteinExistence type="predicted"/>
<dbReference type="KEGG" id="nak:EH165_07740"/>
<feature type="transmembrane region" description="Helical" evidence="1">
    <location>
        <begin position="119"/>
        <end position="137"/>
    </location>
</feature>